<evidence type="ECO:0000313" key="9">
    <source>
        <dbReference type="Proteomes" id="UP000033411"/>
    </source>
</evidence>
<dbReference type="Pfam" id="PF05193">
    <property type="entry name" value="Peptidase_M16_C"/>
    <property type="match status" value="1"/>
</dbReference>
<keyword evidence="3" id="KW-0482">Metalloprotease</keyword>
<name>A0A0F5Q6H3_9HYPH</name>
<dbReference type="PROSITE" id="PS00143">
    <property type="entry name" value="INSULINASE"/>
    <property type="match status" value="1"/>
</dbReference>
<evidence type="ECO:0000259" key="6">
    <source>
        <dbReference type="Pfam" id="PF00675"/>
    </source>
</evidence>
<evidence type="ECO:0000256" key="5">
    <source>
        <dbReference type="SAM" id="SignalP"/>
    </source>
</evidence>
<dbReference type="GO" id="GO:0006508">
    <property type="term" value="P:proteolysis"/>
    <property type="evidence" value="ECO:0007669"/>
    <property type="project" value="UniProtKB-KW"/>
</dbReference>
<dbReference type="PATRIC" id="fig|1293439.3.peg.3345"/>
<gene>
    <name evidence="8" type="ORF">WH87_16390</name>
</gene>
<dbReference type="Pfam" id="PF00675">
    <property type="entry name" value="Peptidase_M16"/>
    <property type="match status" value="1"/>
</dbReference>
<dbReference type="STRING" id="1293439.WH87_16390"/>
<dbReference type="Proteomes" id="UP000033411">
    <property type="component" value="Unassembled WGS sequence"/>
</dbReference>
<dbReference type="EMBL" id="LANJ01000045">
    <property type="protein sequence ID" value="KKC35619.1"/>
    <property type="molecule type" value="Genomic_DNA"/>
</dbReference>
<dbReference type="InterPro" id="IPR050361">
    <property type="entry name" value="MPP/UQCRC_Complex"/>
</dbReference>
<evidence type="ECO:0000256" key="1">
    <source>
        <dbReference type="ARBA" id="ARBA00001947"/>
    </source>
</evidence>
<feature type="signal peptide" evidence="5">
    <location>
        <begin position="1"/>
        <end position="28"/>
    </location>
</feature>
<organism evidence="8 9">
    <name type="scientific">Devosia epidermidihirudinis</name>
    <dbReference type="NCBI Taxonomy" id="1293439"/>
    <lineage>
        <taxon>Bacteria</taxon>
        <taxon>Pseudomonadati</taxon>
        <taxon>Pseudomonadota</taxon>
        <taxon>Alphaproteobacteria</taxon>
        <taxon>Hyphomicrobiales</taxon>
        <taxon>Devosiaceae</taxon>
        <taxon>Devosia</taxon>
    </lineage>
</organism>
<accession>A0A0F5Q6H3</accession>
<keyword evidence="8" id="KW-0645">Protease</keyword>
<dbReference type="InterPro" id="IPR011765">
    <property type="entry name" value="Pept_M16_N"/>
</dbReference>
<feature type="chain" id="PRO_5002494629" evidence="5">
    <location>
        <begin position="29"/>
        <end position="458"/>
    </location>
</feature>
<dbReference type="Gene3D" id="3.30.830.10">
    <property type="entry name" value="Metalloenzyme, LuxS/M16 peptidase-like"/>
    <property type="match status" value="2"/>
</dbReference>
<evidence type="ECO:0000256" key="3">
    <source>
        <dbReference type="ARBA" id="ARBA00023049"/>
    </source>
</evidence>
<proteinExistence type="inferred from homology"/>
<keyword evidence="9" id="KW-1185">Reference proteome</keyword>
<dbReference type="InterPro" id="IPR007863">
    <property type="entry name" value="Peptidase_M16_C"/>
</dbReference>
<dbReference type="GO" id="GO:0004222">
    <property type="term" value="F:metalloendopeptidase activity"/>
    <property type="evidence" value="ECO:0007669"/>
    <property type="project" value="InterPro"/>
</dbReference>
<dbReference type="InterPro" id="IPR001431">
    <property type="entry name" value="Pept_M16_Zn_BS"/>
</dbReference>
<keyword evidence="3" id="KW-0378">Hydrolase</keyword>
<dbReference type="SUPFAM" id="SSF63411">
    <property type="entry name" value="LuxS/MPP-like metallohydrolase"/>
    <property type="match status" value="2"/>
</dbReference>
<comment type="cofactor">
    <cofactor evidence="1">
        <name>Zn(2+)</name>
        <dbReference type="ChEBI" id="CHEBI:29105"/>
    </cofactor>
</comment>
<feature type="domain" description="Peptidase M16 C-terminal" evidence="7">
    <location>
        <begin position="202"/>
        <end position="384"/>
    </location>
</feature>
<comment type="caution">
    <text evidence="8">The sequence shown here is derived from an EMBL/GenBank/DDBJ whole genome shotgun (WGS) entry which is preliminary data.</text>
</comment>
<protein>
    <submittedName>
        <fullName evidence="8">Zinc protease</fullName>
    </submittedName>
</protein>
<keyword evidence="5" id="KW-0732">Signal</keyword>
<evidence type="ECO:0000256" key="4">
    <source>
        <dbReference type="RuleBase" id="RU004447"/>
    </source>
</evidence>
<evidence type="ECO:0000313" key="8">
    <source>
        <dbReference type="EMBL" id="KKC35619.1"/>
    </source>
</evidence>
<evidence type="ECO:0000259" key="7">
    <source>
        <dbReference type="Pfam" id="PF05193"/>
    </source>
</evidence>
<evidence type="ECO:0000256" key="2">
    <source>
        <dbReference type="ARBA" id="ARBA00007261"/>
    </source>
</evidence>
<dbReference type="AlphaFoldDB" id="A0A0F5Q6H3"/>
<dbReference type="GO" id="GO:0046872">
    <property type="term" value="F:metal ion binding"/>
    <property type="evidence" value="ECO:0007669"/>
    <property type="project" value="InterPro"/>
</dbReference>
<reference evidence="8 9" key="1">
    <citation type="submission" date="2015-03" db="EMBL/GenBank/DDBJ databases">
        <authorList>
            <person name="Lepp D."/>
            <person name="Hassan Y.I."/>
            <person name="Li X.-Z."/>
            <person name="Zhou T."/>
        </authorList>
    </citation>
    <scope>NUCLEOTIDE SEQUENCE [LARGE SCALE GENOMIC DNA]</scope>
    <source>
        <strain evidence="8 9">E84</strain>
    </source>
</reference>
<feature type="domain" description="Peptidase M16 N-terminal" evidence="6">
    <location>
        <begin position="48"/>
        <end position="193"/>
    </location>
</feature>
<dbReference type="PANTHER" id="PTHR11851">
    <property type="entry name" value="METALLOPROTEASE"/>
    <property type="match status" value="1"/>
</dbReference>
<sequence length="458" mass="49391">MTFPEPSMILKHGLALALVTVLSLPAMAEDTAPDTAIQNFTLDNGLEVVVIPDHRAPIVTHMVWYKVGSADEAPGKSGIAHFLEHLMFKGTVKHPAGELDRLVTEIGGNGNAVTTSDFTTYFQTVPADALATMMDIEADRMRGLVLTDDVIGSERDVVLEERRMRVDGSPQALLQEETTATLFQNHPYRIPTIGWMQEIEQLNRADAVAFYDQYYAPNNAVLVIAGDVEPAAVRTLAEETYGKVPRGPDLPARVRPSEPVQDTKRTVSLSDARIGIPSFSRTWIVPTYRTAEPGEAEAIDLLSEILGGGSRSRLYQQVIVKDGIGASAGASYDGGAYDPSGFTIYGAPQPGHTLPEVEAAVDAQVALLIKDGVTEAELNSAKARYVRSMIFAHDAQASMANLYGSRLASGGTIKDITEWPDRIRAVTAEQVQAVAAKYLNPAISVTSYLLPPETTGAQ</sequence>
<dbReference type="PANTHER" id="PTHR11851:SF49">
    <property type="entry name" value="MITOCHONDRIAL-PROCESSING PEPTIDASE SUBUNIT ALPHA"/>
    <property type="match status" value="1"/>
</dbReference>
<dbReference type="OrthoDB" id="9811314at2"/>
<comment type="similarity">
    <text evidence="2 4">Belongs to the peptidase M16 family.</text>
</comment>
<dbReference type="InterPro" id="IPR011249">
    <property type="entry name" value="Metalloenz_LuxS/M16"/>
</dbReference>